<dbReference type="eggNOG" id="ENOG5034729">
    <property type="taxonomic scope" value="Bacteria"/>
</dbReference>
<proteinExistence type="predicted"/>
<keyword evidence="4" id="KW-1185">Reference proteome</keyword>
<evidence type="ECO:0000256" key="1">
    <source>
        <dbReference type="SAM" id="MobiDB-lite"/>
    </source>
</evidence>
<reference evidence="4" key="1">
    <citation type="submission" date="2006-03" db="EMBL/GenBank/DDBJ databases">
        <title>Complete genome sequence of Gemmatimonas aurantiaca T-27 that represents a novel phylum Gemmatimonadetes.</title>
        <authorList>
            <person name="Takasaki K."/>
            <person name="Ichikawa N."/>
            <person name="Miura H."/>
            <person name="Matsushita S."/>
            <person name="Watanabe Y."/>
            <person name="Oguchi A."/>
            <person name="Ankai A."/>
            <person name="Yashiro I."/>
            <person name="Takahashi M."/>
            <person name="Terui Y."/>
            <person name="Fukui S."/>
            <person name="Yokoyama H."/>
            <person name="Tanikawa S."/>
            <person name="Hanada S."/>
            <person name="Kamagata Y."/>
            <person name="Fujita N."/>
        </authorList>
    </citation>
    <scope>NUCLEOTIDE SEQUENCE [LARGE SCALE GENOMIC DNA]</scope>
    <source>
        <strain evidence="4">T-27 / DSM 14586 / JCM 11422 / NBRC 100505</strain>
    </source>
</reference>
<evidence type="ECO:0000313" key="4">
    <source>
        <dbReference type="Proteomes" id="UP000002209"/>
    </source>
</evidence>
<dbReference type="AlphaFoldDB" id="C1A6F5"/>
<organism evidence="3 4">
    <name type="scientific">Gemmatimonas aurantiaca (strain DSM 14586 / JCM 11422 / NBRC 100505 / T-27)</name>
    <dbReference type="NCBI Taxonomy" id="379066"/>
    <lineage>
        <taxon>Bacteria</taxon>
        <taxon>Pseudomonadati</taxon>
        <taxon>Gemmatimonadota</taxon>
        <taxon>Gemmatimonadia</taxon>
        <taxon>Gemmatimonadales</taxon>
        <taxon>Gemmatimonadaceae</taxon>
        <taxon>Gemmatimonas</taxon>
    </lineage>
</organism>
<feature type="chain" id="PRO_5002906644" evidence="2">
    <location>
        <begin position="25"/>
        <end position="306"/>
    </location>
</feature>
<gene>
    <name evidence="3" type="ordered locus">GAU_0773</name>
</gene>
<dbReference type="STRING" id="379066.GAU_0773"/>
<protein>
    <submittedName>
        <fullName evidence="3">Uncharacterized protein</fullName>
    </submittedName>
</protein>
<evidence type="ECO:0000256" key="2">
    <source>
        <dbReference type="SAM" id="SignalP"/>
    </source>
</evidence>
<dbReference type="HOGENOM" id="CLU_920569_0_0_0"/>
<evidence type="ECO:0000313" key="3">
    <source>
        <dbReference type="EMBL" id="BAH37815.1"/>
    </source>
</evidence>
<sequence>MTRATASAALLMAMCAAVTGVSVAGAQGTGQTVGATKGHSREAVRLMVRPRVGDTLWMQIEQSVELRPRRGTNPRSSGTTPDYGPRADRPPGQVTRLSLFAHSLVEASDLSETVLLATSDSMTLAFGAGGEFGAPRRQTISDDARQVRVRVRPDGSMRIHDPPPTAVSLGATLASVPGLLPEAPISVGSEWTREMTLPTLPVGGFRAAGVVQVRLRLDSLARNGRDAWVSLSGVLRRSGAASDWPPGASVVTAGTISGFMQVDRQRAWIVKAYTELEVSSDLAPGTGVTGPARTLDMRIVQQVRVW</sequence>
<accession>C1A6F5</accession>
<dbReference type="Proteomes" id="UP000002209">
    <property type="component" value="Chromosome"/>
</dbReference>
<keyword evidence="2" id="KW-0732">Signal</keyword>
<dbReference type="KEGG" id="gau:GAU_0773"/>
<feature type="signal peptide" evidence="2">
    <location>
        <begin position="1"/>
        <end position="24"/>
    </location>
</feature>
<dbReference type="EMBL" id="AP009153">
    <property type="protein sequence ID" value="BAH37815.1"/>
    <property type="molecule type" value="Genomic_DNA"/>
</dbReference>
<name>C1A6F5_GEMAT</name>
<feature type="region of interest" description="Disordered" evidence="1">
    <location>
        <begin position="64"/>
        <end position="93"/>
    </location>
</feature>